<proteinExistence type="predicted"/>
<reference evidence="2 3" key="1">
    <citation type="submission" date="2015-06" db="EMBL/GenBank/DDBJ databases">
        <title>Comparative genome analysis of nirS-carrying Bradyrhizobium sp. strains.</title>
        <authorList>
            <person name="Ishii S."/>
            <person name="Jang J."/>
            <person name="Nishizawa T."/>
            <person name="Senoo K."/>
        </authorList>
    </citation>
    <scope>NUCLEOTIDE SEQUENCE [LARGE SCALE GENOMIC DNA]</scope>
    <source>
        <strain evidence="2 3">TSA1</strain>
    </source>
</reference>
<evidence type="ECO:0000313" key="3">
    <source>
        <dbReference type="Proteomes" id="UP000228930"/>
    </source>
</evidence>
<dbReference type="InterPro" id="IPR018712">
    <property type="entry name" value="Tle1-like_cat"/>
</dbReference>
<evidence type="ECO:0000259" key="1">
    <source>
        <dbReference type="Pfam" id="PF09994"/>
    </source>
</evidence>
<sequence>MVFFDGTWNSVDSNTNVWRMRALCAAKSKDGKSQLVYYSVGVNGFLGGVFGQGLDDNIRLAYEWLIENYNDGDEIFIFGFSRGAFTARSFAGLIAIDGILKAGAPIGVAELFERYKKGNEESIWDLRDKEAAGEASKMTQQERWLLKYSLPTKIKVVGVWDTVGSVGLAAGDIPGISRSSFDYLQTGLRIHILNGYHALAIDEHRKDFAPTLWDVHHKDPKNLSQVRPLSGVEQRWFVGAHANVGGGYETDLLAQAPLHWMMKKAESQGLSFRSEVDLDGDDMTGKIADSYKSFGSGVYAWIFPPLYRTIGQEPDIRDDGSHVNVNETIDANVFKRWRADPTYRPANLVEWAQRKKVDPAQFQTSVRADDPRVGVSDP</sequence>
<dbReference type="AlphaFoldDB" id="A0A2M6UMW2"/>
<organism evidence="2 3">
    <name type="scientific">Bradyrhizobium nitroreducens</name>
    <dbReference type="NCBI Taxonomy" id="709803"/>
    <lineage>
        <taxon>Bacteria</taxon>
        <taxon>Pseudomonadati</taxon>
        <taxon>Pseudomonadota</taxon>
        <taxon>Alphaproteobacteria</taxon>
        <taxon>Hyphomicrobiales</taxon>
        <taxon>Nitrobacteraceae</taxon>
        <taxon>Bradyrhizobium</taxon>
    </lineage>
</organism>
<dbReference type="EMBL" id="LFJC01000003">
    <property type="protein sequence ID" value="PIT05954.1"/>
    <property type="molecule type" value="Genomic_DNA"/>
</dbReference>
<protein>
    <recommendedName>
        <fullName evidence="1">T6SS Phospholipase effector Tle1-like catalytic domain-containing protein</fullName>
    </recommendedName>
</protein>
<dbReference type="Gene3D" id="3.40.50.1820">
    <property type="entry name" value="alpha/beta hydrolase"/>
    <property type="match status" value="1"/>
</dbReference>
<dbReference type="InterPro" id="IPR029058">
    <property type="entry name" value="AB_hydrolase_fold"/>
</dbReference>
<comment type="caution">
    <text evidence="2">The sequence shown here is derived from an EMBL/GenBank/DDBJ whole genome shotgun (WGS) entry which is preliminary data.</text>
</comment>
<accession>A0A2M6UMW2</accession>
<dbReference type="SUPFAM" id="SSF53474">
    <property type="entry name" value="alpha/beta-Hydrolases"/>
    <property type="match status" value="1"/>
</dbReference>
<gene>
    <name evidence="2" type="ORF">TSA1_08255</name>
</gene>
<evidence type="ECO:0000313" key="2">
    <source>
        <dbReference type="EMBL" id="PIT05954.1"/>
    </source>
</evidence>
<feature type="domain" description="T6SS Phospholipase effector Tle1-like catalytic" evidence="1">
    <location>
        <begin position="2"/>
        <end position="263"/>
    </location>
</feature>
<dbReference type="PANTHER" id="PTHR33840">
    <property type="match status" value="1"/>
</dbReference>
<keyword evidence="3" id="KW-1185">Reference proteome</keyword>
<dbReference type="PANTHER" id="PTHR33840:SF1">
    <property type="entry name" value="TLE1 PHOSPHOLIPASE DOMAIN-CONTAINING PROTEIN"/>
    <property type="match status" value="1"/>
</dbReference>
<name>A0A2M6UMW2_9BRAD</name>
<dbReference type="Proteomes" id="UP000228930">
    <property type="component" value="Unassembled WGS sequence"/>
</dbReference>
<dbReference type="Pfam" id="PF09994">
    <property type="entry name" value="T6SS_Tle1-like_cat"/>
    <property type="match status" value="1"/>
</dbReference>